<keyword evidence="5" id="KW-0472">Membrane</keyword>
<evidence type="ECO:0000256" key="5">
    <source>
        <dbReference type="ARBA" id="ARBA00023136"/>
    </source>
</evidence>
<evidence type="ECO:0000313" key="7">
    <source>
        <dbReference type="EMBL" id="CAD7699417.1"/>
    </source>
</evidence>
<dbReference type="Pfam" id="PF00560">
    <property type="entry name" value="LRR_1"/>
    <property type="match status" value="4"/>
</dbReference>
<keyword evidence="4" id="KW-0677">Repeat</keyword>
<evidence type="ECO:0000256" key="6">
    <source>
        <dbReference type="ARBA" id="ARBA00023180"/>
    </source>
</evidence>
<dbReference type="AlphaFoldDB" id="A0A8S1IXD5"/>
<evidence type="ECO:0000256" key="3">
    <source>
        <dbReference type="ARBA" id="ARBA00022729"/>
    </source>
</evidence>
<dbReference type="GO" id="GO:0005930">
    <property type="term" value="C:axoneme"/>
    <property type="evidence" value="ECO:0007669"/>
    <property type="project" value="UniProtKB-SubCell"/>
</dbReference>
<proteinExistence type="predicted"/>
<name>A0A8S1IXD5_9CHLO</name>
<keyword evidence="8" id="KW-1185">Reference proteome</keyword>
<keyword evidence="3" id="KW-0732">Signal</keyword>
<comment type="caution">
    <text evidence="7">The sequence shown here is derived from an EMBL/GenBank/DDBJ whole genome shotgun (WGS) entry which is preliminary data.</text>
</comment>
<evidence type="ECO:0000256" key="2">
    <source>
        <dbReference type="ARBA" id="ARBA00004430"/>
    </source>
</evidence>
<dbReference type="Proteomes" id="UP000708148">
    <property type="component" value="Unassembled WGS sequence"/>
</dbReference>
<dbReference type="InterPro" id="IPR001611">
    <property type="entry name" value="Leu-rich_rpt"/>
</dbReference>
<dbReference type="InterPro" id="IPR032675">
    <property type="entry name" value="LRR_dom_sf"/>
</dbReference>
<comment type="subcellular location">
    <subcellularLocation>
        <location evidence="2">Cytoplasm</location>
        <location evidence="2">Cytoskeleton</location>
        <location evidence="2">Cilium axoneme</location>
    </subcellularLocation>
    <subcellularLocation>
        <location evidence="1">Membrane</location>
    </subcellularLocation>
</comment>
<dbReference type="OrthoDB" id="513182at2759"/>
<dbReference type="GO" id="GO:0016020">
    <property type="term" value="C:membrane"/>
    <property type="evidence" value="ECO:0007669"/>
    <property type="project" value="UniProtKB-SubCell"/>
</dbReference>
<evidence type="ECO:0000256" key="1">
    <source>
        <dbReference type="ARBA" id="ARBA00004370"/>
    </source>
</evidence>
<dbReference type="Gene3D" id="3.80.10.10">
    <property type="entry name" value="Ribonuclease Inhibitor"/>
    <property type="match status" value="1"/>
</dbReference>
<evidence type="ECO:0008006" key="9">
    <source>
        <dbReference type="Google" id="ProtNLM"/>
    </source>
</evidence>
<dbReference type="SUPFAM" id="SSF52058">
    <property type="entry name" value="L domain-like"/>
    <property type="match status" value="1"/>
</dbReference>
<protein>
    <recommendedName>
        <fullName evidence="9">Leucine-rich repeat protein</fullName>
    </recommendedName>
</protein>
<sequence length="557" mass="60805">MKEVAIFGEAITFGFSVLRRDTQFPDILLTMSVSNAGGLADIFCRPFRQDGSEDLRQGPFISDAVWRSNHTSGADYVFISRNHTEFNAQVRAANTQSGVQLFSDIWCAIWAMSDTPASVELELDVVHETRSLVDRETDAVEAIFGECCALGGCPAWRALSEQLFGGGDGTEAPLDLCHVPGSVCDAEGHAVRINMAGWGLDCEMPVAEFKKFPRLQKLDVSHNALRGDVEDILAGLTSLRNLNEFRATDNLIDGRINSVPVCRFARRNMTVLNLERNGLIGALPDCLFDDSTTLKELHLGGNSLSSTIPDVITLNSTLEVISLEDCRLEGKVPKSLANLTKLMSLDLRQNDLTGKLDDDLFGSNVLRIVSLQGNRLTGKVPSSIAQGDIMRVVALDGNRFSKLPDEWMDGEGARLSTNLRELRLSENKLKGGFPLVLAQLPELRVLDISDNSFGGPLPAEENLFVKTWWIQMANNSFSGPIPDEWESVGIVTRTALDTGRLPFVDLSNNNLTGDVPEFILDGTNFPPGTAVVLSGNDFTCPGNVSIPPHLQGLDCRK</sequence>
<keyword evidence="6" id="KW-0325">Glycoprotein</keyword>
<dbReference type="PANTHER" id="PTHR45974">
    <property type="entry name" value="RECEPTOR-LIKE PROTEIN 55"/>
    <property type="match status" value="1"/>
</dbReference>
<gene>
    <name evidence="7" type="ORF">OSTQU699_LOCUS4776</name>
</gene>
<reference evidence="7" key="1">
    <citation type="submission" date="2020-12" db="EMBL/GenBank/DDBJ databases">
        <authorList>
            <person name="Iha C."/>
        </authorList>
    </citation>
    <scope>NUCLEOTIDE SEQUENCE</scope>
</reference>
<evidence type="ECO:0000256" key="4">
    <source>
        <dbReference type="ARBA" id="ARBA00022737"/>
    </source>
</evidence>
<dbReference type="EMBL" id="CAJHUC010001015">
    <property type="protein sequence ID" value="CAD7699417.1"/>
    <property type="molecule type" value="Genomic_DNA"/>
</dbReference>
<evidence type="ECO:0000313" key="8">
    <source>
        <dbReference type="Proteomes" id="UP000708148"/>
    </source>
</evidence>
<accession>A0A8S1IXD5</accession>
<organism evidence="7 8">
    <name type="scientific">Ostreobium quekettii</name>
    <dbReference type="NCBI Taxonomy" id="121088"/>
    <lineage>
        <taxon>Eukaryota</taxon>
        <taxon>Viridiplantae</taxon>
        <taxon>Chlorophyta</taxon>
        <taxon>core chlorophytes</taxon>
        <taxon>Ulvophyceae</taxon>
        <taxon>TCBD clade</taxon>
        <taxon>Bryopsidales</taxon>
        <taxon>Ostreobineae</taxon>
        <taxon>Ostreobiaceae</taxon>
        <taxon>Ostreobium</taxon>
    </lineage>
</organism>